<protein>
    <recommendedName>
        <fullName evidence="3">WD40 repeat domain-containing protein</fullName>
    </recommendedName>
</protein>
<accession>A0A5R8QGR4</accession>
<evidence type="ECO:0008006" key="3">
    <source>
        <dbReference type="Google" id="ProtNLM"/>
    </source>
</evidence>
<reference evidence="1 2" key="1">
    <citation type="submission" date="2019-05" db="EMBL/GenBank/DDBJ databases">
        <title>Culicoidintestinum kansasii gen. nov., sp. nov. from the gastrointestinal tract of the biting midge, Culicoides sonorensis.</title>
        <authorList>
            <person name="Neupane S."/>
            <person name="Ghosh A."/>
            <person name="Gunther S."/>
            <person name="Martin K."/>
            <person name="Zurek L."/>
        </authorList>
    </citation>
    <scope>NUCLEOTIDE SEQUENCE [LARGE SCALE GENOMIC DNA]</scope>
    <source>
        <strain evidence="1 2">CS-1</strain>
    </source>
</reference>
<evidence type="ECO:0000313" key="1">
    <source>
        <dbReference type="EMBL" id="TLG77229.1"/>
    </source>
</evidence>
<dbReference type="RefSeq" id="WP_138189837.1">
    <property type="nucleotide sequence ID" value="NZ_VBWP01000001.1"/>
</dbReference>
<dbReference type="OrthoDB" id="2604834at2"/>
<comment type="caution">
    <text evidence="1">The sequence shown here is derived from an EMBL/GenBank/DDBJ whole genome shotgun (WGS) entry which is preliminary data.</text>
</comment>
<sequence>MQKLLSKKDWKKVFRHFVIIDCAIREHNIVYFLIQHYKNERVRQVVLIDDDHETLDYAYFDLGAISMSLIGAAQKPISQGLRIGCLGGAVFPAGGGKSEWDSEWVGDDMPTAVNRIKMIDGYAWAVGLQRFVSKRIDIGRWQVMTCTAEEVVEEEDAFTQSFEDIAGFSERDIYIVGGKGEVWHYDGRDWKQCQFPSDERLYHVACGNDGFVYVASKEAIWCGKMDDWELVRELKLDYQGLNDLCWFDNRLWGIGDHTFFIWDGSDVADHIVIDGEDCVPHGCMDSTEDLLLICGHSTAWAFDGRDWVNIIPRF</sequence>
<dbReference type="SUPFAM" id="SSF63829">
    <property type="entry name" value="Calcium-dependent phosphotriesterase"/>
    <property type="match status" value="1"/>
</dbReference>
<organism evidence="1 2">
    <name type="scientific">Culicoidibacter larvae</name>
    <dbReference type="NCBI Taxonomy" id="2579976"/>
    <lineage>
        <taxon>Bacteria</taxon>
        <taxon>Bacillati</taxon>
        <taxon>Bacillota</taxon>
        <taxon>Culicoidibacteria</taxon>
        <taxon>Culicoidibacterales</taxon>
        <taxon>Culicoidibacteraceae</taxon>
        <taxon>Culicoidibacter</taxon>
    </lineage>
</organism>
<dbReference type="Proteomes" id="UP000306912">
    <property type="component" value="Unassembled WGS sequence"/>
</dbReference>
<evidence type="ECO:0000313" key="2">
    <source>
        <dbReference type="Proteomes" id="UP000306912"/>
    </source>
</evidence>
<dbReference type="AlphaFoldDB" id="A0A5R8QGR4"/>
<name>A0A5R8QGR4_9FIRM</name>
<dbReference type="InParanoid" id="A0A5R8QGR4"/>
<gene>
    <name evidence="1" type="ORF">FEZ08_01030</name>
</gene>
<keyword evidence="2" id="KW-1185">Reference proteome</keyword>
<dbReference type="EMBL" id="VBWP01000001">
    <property type="protein sequence ID" value="TLG77229.1"/>
    <property type="molecule type" value="Genomic_DNA"/>
</dbReference>
<proteinExistence type="predicted"/>